<organism evidence="6 7">
    <name type="scientific">Malassezia vespertilionis</name>
    <dbReference type="NCBI Taxonomy" id="2020962"/>
    <lineage>
        <taxon>Eukaryota</taxon>
        <taxon>Fungi</taxon>
        <taxon>Dikarya</taxon>
        <taxon>Basidiomycota</taxon>
        <taxon>Ustilaginomycotina</taxon>
        <taxon>Malasseziomycetes</taxon>
        <taxon>Malasseziales</taxon>
        <taxon>Malasseziaceae</taxon>
        <taxon>Malassezia</taxon>
    </lineage>
</organism>
<dbReference type="GO" id="GO:0006620">
    <property type="term" value="P:post-translational protein targeting to endoplasmic reticulum membrane"/>
    <property type="evidence" value="ECO:0007669"/>
    <property type="project" value="TreeGrafter"/>
</dbReference>
<dbReference type="Pfam" id="PF00515">
    <property type="entry name" value="TPR_1"/>
    <property type="match status" value="2"/>
</dbReference>
<dbReference type="Gene3D" id="1.25.40.10">
    <property type="entry name" value="Tetratricopeptide repeat domain"/>
    <property type="match status" value="1"/>
</dbReference>
<dbReference type="PROSITE" id="PS50005">
    <property type="entry name" value="TPR"/>
    <property type="match status" value="3"/>
</dbReference>
<dbReference type="InterPro" id="IPR011990">
    <property type="entry name" value="TPR-like_helical_dom_sf"/>
</dbReference>
<accession>A0A2N1J7E8</accession>
<sequence length="335" mass="34452">MSTSSKALAFSIVDWLNSKDVAGANEEKCSEAAALISQAFEVDTANATERAALAPGSPGLSAIFDVYLKAQKKVGAHTKSGASASAADADATASTDAGAPSAEDAAKADQLKNEGNKFMSAKDYGAALDAYTKAIALNATSPVFYSNRAAAYSQIGQHDEAIADATKASELNPKFGKAYSRLGHALFASGQYEEAIKAYEKGCEVDPSNALMKSGLDASKAKLAGDDRDALATQDARPSGGAGAGGMPGMGAGGMPDLSSLMNNPMMGQMAQQMMQNGGLEQLMNNPMLRQMADQFGSGGEMPDLSSMMNNPQLRQMAQQFMGNMGGQGGAGGRP</sequence>
<feature type="repeat" description="TPR" evidence="4">
    <location>
        <begin position="176"/>
        <end position="209"/>
    </location>
</feature>
<dbReference type="PANTHER" id="PTHR45831">
    <property type="entry name" value="LD24721P"/>
    <property type="match status" value="1"/>
</dbReference>
<evidence type="ECO:0000256" key="1">
    <source>
        <dbReference type="ARBA" id="ARBA00008175"/>
    </source>
</evidence>
<dbReference type="Proteomes" id="UP000232875">
    <property type="component" value="Unassembled WGS sequence"/>
</dbReference>
<feature type="compositionally biased region" description="Low complexity" evidence="5">
    <location>
        <begin position="85"/>
        <end position="102"/>
    </location>
</feature>
<dbReference type="STRING" id="2020962.A0A2N1J7E8"/>
<evidence type="ECO:0000256" key="3">
    <source>
        <dbReference type="ARBA" id="ARBA00022803"/>
    </source>
</evidence>
<evidence type="ECO:0000313" key="7">
    <source>
        <dbReference type="Proteomes" id="UP000232875"/>
    </source>
</evidence>
<keyword evidence="3 4" id="KW-0802">TPR repeat</keyword>
<dbReference type="SMART" id="SM00028">
    <property type="entry name" value="TPR"/>
    <property type="match status" value="3"/>
</dbReference>
<evidence type="ECO:0000256" key="4">
    <source>
        <dbReference type="PROSITE-ProRule" id="PRU00339"/>
    </source>
</evidence>
<feature type="repeat" description="TPR" evidence="4">
    <location>
        <begin position="142"/>
        <end position="175"/>
    </location>
</feature>
<dbReference type="PROSITE" id="PS50293">
    <property type="entry name" value="TPR_REGION"/>
    <property type="match status" value="1"/>
</dbReference>
<dbReference type="OrthoDB" id="2335338at2759"/>
<feature type="region of interest" description="Disordered" evidence="5">
    <location>
        <begin position="227"/>
        <end position="256"/>
    </location>
</feature>
<keyword evidence="7" id="KW-1185">Reference proteome</keyword>
<keyword evidence="2" id="KW-0677">Repeat</keyword>
<proteinExistence type="inferred from homology"/>
<evidence type="ECO:0000256" key="2">
    <source>
        <dbReference type="ARBA" id="ARBA00022737"/>
    </source>
</evidence>
<evidence type="ECO:0000256" key="5">
    <source>
        <dbReference type="SAM" id="MobiDB-lite"/>
    </source>
</evidence>
<dbReference type="PANTHER" id="PTHR45831:SF2">
    <property type="entry name" value="LD24721P"/>
    <property type="match status" value="1"/>
</dbReference>
<gene>
    <name evidence="6" type="ORF">MVES_003691</name>
</gene>
<dbReference type="FunFam" id="1.25.40.10:FF:000207">
    <property type="entry name" value="Small glutamine-rich tetratricopeptide repeat-containing protein"/>
    <property type="match status" value="1"/>
</dbReference>
<dbReference type="SUPFAM" id="SSF48452">
    <property type="entry name" value="TPR-like"/>
    <property type="match status" value="1"/>
</dbReference>
<feature type="region of interest" description="Disordered" evidence="5">
    <location>
        <begin position="85"/>
        <end position="107"/>
    </location>
</feature>
<dbReference type="GO" id="GO:0060090">
    <property type="term" value="F:molecular adaptor activity"/>
    <property type="evidence" value="ECO:0007669"/>
    <property type="project" value="TreeGrafter"/>
</dbReference>
<dbReference type="GO" id="GO:0072380">
    <property type="term" value="C:TRC complex"/>
    <property type="evidence" value="ECO:0007669"/>
    <property type="project" value="TreeGrafter"/>
</dbReference>
<comment type="similarity">
    <text evidence="1">Belongs to the SGT family.</text>
</comment>
<evidence type="ECO:0000313" key="6">
    <source>
        <dbReference type="EMBL" id="PKI82479.1"/>
    </source>
</evidence>
<name>A0A2N1J7E8_9BASI</name>
<dbReference type="GO" id="GO:0016020">
    <property type="term" value="C:membrane"/>
    <property type="evidence" value="ECO:0007669"/>
    <property type="project" value="TreeGrafter"/>
</dbReference>
<dbReference type="EMBL" id="KZ454995">
    <property type="protein sequence ID" value="PKI82479.1"/>
    <property type="molecule type" value="Genomic_DNA"/>
</dbReference>
<dbReference type="AlphaFoldDB" id="A0A2N1J7E8"/>
<protein>
    <submittedName>
        <fullName evidence="6">Uncharacterized protein</fullName>
    </submittedName>
</protein>
<feature type="repeat" description="TPR" evidence="4">
    <location>
        <begin position="108"/>
        <end position="141"/>
    </location>
</feature>
<dbReference type="InterPro" id="IPR047150">
    <property type="entry name" value="SGT"/>
</dbReference>
<feature type="compositionally biased region" description="Gly residues" evidence="5">
    <location>
        <begin position="240"/>
        <end position="254"/>
    </location>
</feature>
<reference evidence="6 7" key="1">
    <citation type="submission" date="2017-10" db="EMBL/GenBank/DDBJ databases">
        <title>A novel species of cold-tolerant Malassezia isolated from bats.</title>
        <authorList>
            <person name="Lorch J.M."/>
            <person name="Palmer J.M."/>
            <person name="Vanderwolf K.J."/>
            <person name="Schmidt K.Z."/>
            <person name="Verant M.L."/>
            <person name="Weller T.J."/>
            <person name="Blehert D.S."/>
        </authorList>
    </citation>
    <scope>NUCLEOTIDE SEQUENCE [LARGE SCALE GENOMIC DNA]</scope>
    <source>
        <strain evidence="6 7">NWHC:44797-103</strain>
    </source>
</reference>
<dbReference type="InterPro" id="IPR019734">
    <property type="entry name" value="TPR_rpt"/>
</dbReference>